<evidence type="ECO:0000313" key="3">
    <source>
        <dbReference type="Proteomes" id="UP000445582"/>
    </source>
</evidence>
<evidence type="ECO:0000256" key="1">
    <source>
        <dbReference type="SAM" id="Phobius"/>
    </source>
</evidence>
<dbReference type="EMBL" id="WTYN01000001">
    <property type="protein sequence ID" value="MXO63402.1"/>
    <property type="molecule type" value="Genomic_DNA"/>
</dbReference>
<feature type="transmembrane region" description="Helical" evidence="1">
    <location>
        <begin position="100"/>
        <end position="122"/>
    </location>
</feature>
<keyword evidence="1" id="KW-0812">Transmembrane</keyword>
<gene>
    <name evidence="2" type="ORF">GRI48_10295</name>
</gene>
<feature type="transmembrane region" description="Helical" evidence="1">
    <location>
        <begin position="134"/>
        <end position="154"/>
    </location>
</feature>
<feature type="transmembrane region" description="Helical" evidence="1">
    <location>
        <begin position="21"/>
        <end position="39"/>
    </location>
</feature>
<dbReference type="OrthoDB" id="7426493at2"/>
<evidence type="ECO:0000313" key="2">
    <source>
        <dbReference type="EMBL" id="MXO63402.1"/>
    </source>
</evidence>
<keyword evidence="1" id="KW-0472">Membrane</keyword>
<protein>
    <submittedName>
        <fullName evidence="2">Uncharacterized protein</fullName>
    </submittedName>
</protein>
<feature type="transmembrane region" description="Helical" evidence="1">
    <location>
        <begin position="166"/>
        <end position="184"/>
    </location>
</feature>
<name>A0A844YHM2_9SPHN</name>
<feature type="transmembrane region" description="Helical" evidence="1">
    <location>
        <begin position="204"/>
        <end position="233"/>
    </location>
</feature>
<accession>A0A844YHM2</accession>
<dbReference type="AlphaFoldDB" id="A0A844YHM2"/>
<proteinExistence type="predicted"/>
<keyword evidence="3" id="KW-1185">Reference proteome</keyword>
<comment type="caution">
    <text evidence="2">The sequence shown here is derived from an EMBL/GenBank/DDBJ whole genome shotgun (WGS) entry which is preliminary data.</text>
</comment>
<dbReference type="Proteomes" id="UP000445582">
    <property type="component" value="Unassembled WGS sequence"/>
</dbReference>
<dbReference type="RefSeq" id="WP_160674995.1">
    <property type="nucleotide sequence ID" value="NZ_WTYN01000001.1"/>
</dbReference>
<feature type="transmembrane region" description="Helical" evidence="1">
    <location>
        <begin position="67"/>
        <end position="88"/>
    </location>
</feature>
<organism evidence="2 3">
    <name type="scientific">Qipengyuania oceanensis</name>
    <dbReference type="NCBI Taxonomy" id="1463597"/>
    <lineage>
        <taxon>Bacteria</taxon>
        <taxon>Pseudomonadati</taxon>
        <taxon>Pseudomonadota</taxon>
        <taxon>Alphaproteobacteria</taxon>
        <taxon>Sphingomonadales</taxon>
        <taxon>Erythrobacteraceae</taxon>
        <taxon>Qipengyuania</taxon>
    </lineage>
</organism>
<sequence length="246" mass="26592">MREVLARLASGIKVTFLEGLSLFRLAPIIPLLVMIPEFVQHVFEIRSGMFASEEAFNAMAMSDTRWAFGYTKIAGLVIAVFAAARFVGGAGKRWWDLRTIAWKHLLLALVANAILSAAYWAIEQASGGQLPSAIDLAIQLATLPLIIYFIGPLLGDATMTLKRAFTIGWAAAALLVLFVAVAYMPAQLLHQYNHTLAMGQSTALVWGLMIWDTLLVGIMACCIGAAIAAAYWLGRPPVTDEVPATA</sequence>
<keyword evidence="1" id="KW-1133">Transmembrane helix</keyword>
<reference evidence="2 3" key="1">
    <citation type="submission" date="2019-12" db="EMBL/GenBank/DDBJ databases">
        <title>Genomic-based taxomic classification of the family Erythrobacteraceae.</title>
        <authorList>
            <person name="Xu L."/>
        </authorList>
    </citation>
    <scope>NUCLEOTIDE SEQUENCE [LARGE SCALE GENOMIC DNA]</scope>
    <source>
        <strain evidence="2 3">MCCC 1A09965</strain>
    </source>
</reference>